<organism evidence="3 5">
    <name type="scientific">Thalassovita autumnalis</name>
    <dbReference type="NCBI Taxonomy" id="2072972"/>
    <lineage>
        <taxon>Bacteria</taxon>
        <taxon>Pseudomonadati</taxon>
        <taxon>Pseudomonadota</taxon>
        <taxon>Alphaproteobacteria</taxon>
        <taxon>Rhodobacterales</taxon>
        <taxon>Roseobacteraceae</taxon>
        <taxon>Thalassovita</taxon>
    </lineage>
</organism>
<dbReference type="SUPFAM" id="SSF52540">
    <property type="entry name" value="P-loop containing nucleoside triphosphate hydrolases"/>
    <property type="match status" value="1"/>
</dbReference>
<dbReference type="AlphaFoldDB" id="A0A0P1FAU2"/>
<dbReference type="EMBL" id="CYSC01000024">
    <property type="protein sequence ID" value="CUH71652.1"/>
    <property type="molecule type" value="Genomic_DNA"/>
</dbReference>
<accession>A0A0P1FAU2</accession>
<dbReference type="InterPro" id="IPR027417">
    <property type="entry name" value="P-loop_NTPase"/>
</dbReference>
<gene>
    <name evidence="2" type="ORF">TL5118_01202</name>
    <name evidence="3" type="ORF">TL5120_01442</name>
</gene>
<protein>
    <recommendedName>
        <fullName evidence="6">Protein ImuA</fullName>
    </recommendedName>
</protein>
<dbReference type="Proteomes" id="UP000051086">
    <property type="component" value="Unassembled WGS sequence"/>
</dbReference>
<keyword evidence="4" id="KW-1185">Reference proteome</keyword>
<name>A0A0P1FAU2_9RHOB</name>
<dbReference type="OrthoDB" id="7630980at2"/>
<sequence>MSADFTAVYPLKRGRAHEVCGPGATYFAASCCNSSPKPSMWILPDWSHEALNPVGLAQYCDPTRILLAKAKTQVDLLAAAEEALRSGAMGLVICEIYEPLSLTHGRRLQLAAEAGRTTGLIVMPEGMGSNAAETRWHCTPLSGKAASGSAGNPLQSGPEKGLDSTRQRWDIIKNKSGTLASWVTDWDATSHRVIVVSKTGERSRAASAPLGLRADHG</sequence>
<evidence type="ECO:0000313" key="2">
    <source>
        <dbReference type="EMBL" id="CUH65172.1"/>
    </source>
</evidence>
<dbReference type="Gene3D" id="3.40.50.300">
    <property type="entry name" value="P-loop containing nucleotide triphosphate hydrolases"/>
    <property type="match status" value="1"/>
</dbReference>
<reference evidence="3 5" key="1">
    <citation type="submission" date="2015-09" db="EMBL/GenBank/DDBJ databases">
        <authorList>
            <consortium name="Swine Surveillance"/>
        </authorList>
    </citation>
    <scope>NUCLEOTIDE SEQUENCE [LARGE SCALE GENOMIC DNA]</scope>
    <source>
        <strain evidence="3 5">5120</strain>
    </source>
</reference>
<evidence type="ECO:0000313" key="4">
    <source>
        <dbReference type="Proteomes" id="UP000051086"/>
    </source>
</evidence>
<proteinExistence type="predicted"/>
<evidence type="ECO:0000256" key="1">
    <source>
        <dbReference type="SAM" id="MobiDB-lite"/>
    </source>
</evidence>
<reference evidence="2 4" key="2">
    <citation type="submission" date="2015-09" db="EMBL/GenBank/DDBJ databases">
        <authorList>
            <person name="Rodrigo-Torres L."/>
            <person name="Arahal D.R."/>
        </authorList>
    </citation>
    <scope>NUCLEOTIDE SEQUENCE [LARGE SCALE GENOMIC DNA]</scope>
    <source>
        <strain evidence="2 4">CECT 5118</strain>
    </source>
</reference>
<dbReference type="Proteomes" id="UP000051887">
    <property type="component" value="Unassembled WGS sequence"/>
</dbReference>
<evidence type="ECO:0008006" key="6">
    <source>
        <dbReference type="Google" id="ProtNLM"/>
    </source>
</evidence>
<evidence type="ECO:0000313" key="5">
    <source>
        <dbReference type="Proteomes" id="UP000051887"/>
    </source>
</evidence>
<evidence type="ECO:0000313" key="3">
    <source>
        <dbReference type="EMBL" id="CUH71652.1"/>
    </source>
</evidence>
<dbReference type="EMBL" id="CYSB01000024">
    <property type="protein sequence ID" value="CUH65172.1"/>
    <property type="molecule type" value="Genomic_DNA"/>
</dbReference>
<dbReference type="RefSeq" id="WP_058242959.1">
    <property type="nucleotide sequence ID" value="NZ_CYSB01000024.1"/>
</dbReference>
<feature type="region of interest" description="Disordered" evidence="1">
    <location>
        <begin position="142"/>
        <end position="165"/>
    </location>
</feature>